<dbReference type="GeneTree" id="ENSGT00950000183016"/>
<accession>A0A8C0LER6</accession>
<dbReference type="EC" id="2.7.7.49" evidence="1"/>
<dbReference type="GO" id="GO:0003964">
    <property type="term" value="F:RNA-directed DNA polymerase activity"/>
    <property type="evidence" value="ECO:0007669"/>
    <property type="project" value="UniProtKB-EC"/>
</dbReference>
<dbReference type="InterPro" id="IPR000477">
    <property type="entry name" value="RT_dom"/>
</dbReference>
<evidence type="ECO:0000313" key="3">
    <source>
        <dbReference type="Ensembl" id="ENSCAFP00020029104.1"/>
    </source>
</evidence>
<keyword evidence="4" id="KW-1185">Reference proteome</keyword>
<name>A0A8C0LER6_CANLU</name>
<dbReference type="Pfam" id="PF03372">
    <property type="entry name" value="Exo_endo_phos"/>
    <property type="match status" value="1"/>
</dbReference>
<protein>
    <recommendedName>
        <fullName evidence="1">RNA-directed DNA polymerase</fullName>
        <ecNumber evidence="1">2.7.7.49</ecNumber>
    </recommendedName>
</protein>
<dbReference type="PANTHER" id="PTHR19446">
    <property type="entry name" value="REVERSE TRANSCRIPTASES"/>
    <property type="match status" value="1"/>
</dbReference>
<dbReference type="SUPFAM" id="SSF56219">
    <property type="entry name" value="DNase I-like"/>
    <property type="match status" value="1"/>
</dbReference>
<evidence type="ECO:0000256" key="1">
    <source>
        <dbReference type="ARBA" id="ARBA00012493"/>
    </source>
</evidence>
<feature type="domain" description="Reverse transcriptase" evidence="2">
    <location>
        <begin position="484"/>
        <end position="638"/>
    </location>
</feature>
<dbReference type="Proteomes" id="UP000694391">
    <property type="component" value="Unplaced"/>
</dbReference>
<dbReference type="Gene3D" id="3.60.10.10">
    <property type="entry name" value="Endonuclease/exonuclease/phosphatase"/>
    <property type="match status" value="1"/>
</dbReference>
<dbReference type="Pfam" id="PF00078">
    <property type="entry name" value="RVT_1"/>
    <property type="match status" value="1"/>
</dbReference>
<dbReference type="PROSITE" id="PS50878">
    <property type="entry name" value="RT_POL"/>
    <property type="match status" value="1"/>
</dbReference>
<evidence type="ECO:0000313" key="4">
    <source>
        <dbReference type="Proteomes" id="UP000694391"/>
    </source>
</evidence>
<sequence length="638" mass="74305">MNGLNDPINRRRVSDWIKRQDPSICCLQETHFRQKDTYSLKIKGWRTIYHSNGPQKKAGVAILISDKLKFTPKTVVRDEEGHYIILKGSIQQEDLTILNIYAPNVGAAKYLNQLITKVKKYLDNNTLILGDFNLALSILDRSSKHNISKETRALNDTLDQMDFTDIYRTLHPNSTEYTFLSSAHGPFSRIDHILGHKSGLNRYQKIGIVPCIFSDHNALKLELNHNKKFGRTSNMWSLRTILLKDERVNQEIKEELKRFMETNENEDTTIQNLWDAAKAVLRGKYIAIQASIQKLERTQIQKLTLHIKELEKKQQIDPTTSRRRELIKIRAELKEIETRRTVEQINRTRSWFFERINKIDKPLASLIKKKREKTQINKIMNEKGEITTNTKEIQTILKTYYEQLYANKLGNLEEMDAFLESHKLPKLEQEEIENLNRPITREEIEAVIKNLPRHKSPGPDGFPGEFYQTFKEETIPILLKLFGKIERDGVLPNSFYEASITLIPKPDKDPTKKENYRPISLMTMDAKILNKILANRIQQYIKKIFHHDQVGFIPRTQGWFNTRKTINVIHHIRKRKTKNHMILSLDAEKAFDKIRHPFLIKTLQSVGIEGTFLNILKAIYDKPTANIILNGEALGAFP</sequence>
<dbReference type="InterPro" id="IPR005135">
    <property type="entry name" value="Endo/exonuclease/phosphatase"/>
</dbReference>
<dbReference type="SUPFAM" id="SSF56672">
    <property type="entry name" value="DNA/RNA polymerases"/>
    <property type="match status" value="1"/>
</dbReference>
<dbReference type="CDD" id="cd09076">
    <property type="entry name" value="L1-EN"/>
    <property type="match status" value="1"/>
</dbReference>
<dbReference type="AlphaFoldDB" id="A0A8C0LER6"/>
<dbReference type="Ensembl" id="ENSCAFT00020033575.1">
    <property type="protein sequence ID" value="ENSCAFP00020029104.1"/>
    <property type="gene ID" value="ENSCAFG00020022746.1"/>
</dbReference>
<evidence type="ECO:0000259" key="2">
    <source>
        <dbReference type="PROSITE" id="PS50878"/>
    </source>
</evidence>
<dbReference type="InterPro" id="IPR043502">
    <property type="entry name" value="DNA/RNA_pol_sf"/>
</dbReference>
<reference evidence="3" key="2">
    <citation type="submission" date="2025-09" db="UniProtKB">
        <authorList>
            <consortium name="Ensembl"/>
        </authorList>
    </citation>
    <scope>IDENTIFICATION</scope>
</reference>
<proteinExistence type="predicted"/>
<dbReference type="InterPro" id="IPR036691">
    <property type="entry name" value="Endo/exonu/phosph_ase_sf"/>
</dbReference>
<organism evidence="3 4">
    <name type="scientific">Canis lupus dingo</name>
    <name type="common">dingo</name>
    <dbReference type="NCBI Taxonomy" id="286419"/>
    <lineage>
        <taxon>Eukaryota</taxon>
        <taxon>Metazoa</taxon>
        <taxon>Chordata</taxon>
        <taxon>Craniata</taxon>
        <taxon>Vertebrata</taxon>
        <taxon>Euteleostomi</taxon>
        <taxon>Mammalia</taxon>
        <taxon>Eutheria</taxon>
        <taxon>Laurasiatheria</taxon>
        <taxon>Carnivora</taxon>
        <taxon>Caniformia</taxon>
        <taxon>Canidae</taxon>
        <taxon>Canis</taxon>
    </lineage>
</organism>
<dbReference type="CDD" id="cd01650">
    <property type="entry name" value="RT_nLTR_like"/>
    <property type="match status" value="1"/>
</dbReference>
<reference evidence="3" key="1">
    <citation type="submission" date="2025-08" db="UniProtKB">
        <authorList>
            <consortium name="Ensembl"/>
        </authorList>
    </citation>
    <scope>IDENTIFICATION</scope>
</reference>